<sequence length="111" mass="12224">MCPNNLVLDPENSANVTIDEDPERWPNDQQASADPSQIATTQVAMSWYLTVAEQLAMDRAIPSDAATEKAFGDVDQKTKRVERLNALKNEAFKTVWAPDARPTCTSSTSEP</sequence>
<evidence type="ECO:0000256" key="1">
    <source>
        <dbReference type="SAM" id="MobiDB-lite"/>
    </source>
</evidence>
<evidence type="ECO:0000313" key="2">
    <source>
        <dbReference type="EMBL" id="AGA28469.1"/>
    </source>
</evidence>
<organism evidence="2 3">
    <name type="scientific">Singulisphaera acidiphila (strain ATCC BAA-1392 / DSM 18658 / VKM B-2454 / MOB10)</name>
    <dbReference type="NCBI Taxonomy" id="886293"/>
    <lineage>
        <taxon>Bacteria</taxon>
        <taxon>Pseudomonadati</taxon>
        <taxon>Planctomycetota</taxon>
        <taxon>Planctomycetia</taxon>
        <taxon>Isosphaerales</taxon>
        <taxon>Isosphaeraceae</taxon>
        <taxon>Singulisphaera</taxon>
    </lineage>
</organism>
<keyword evidence="3" id="KW-1185">Reference proteome</keyword>
<feature type="region of interest" description="Disordered" evidence="1">
    <location>
        <begin position="1"/>
        <end position="37"/>
    </location>
</feature>
<proteinExistence type="predicted"/>
<dbReference type="EMBL" id="CP003364">
    <property type="protein sequence ID" value="AGA28469.1"/>
    <property type="molecule type" value="Genomic_DNA"/>
</dbReference>
<dbReference type="KEGG" id="saci:Sinac_4270"/>
<evidence type="ECO:0000313" key="3">
    <source>
        <dbReference type="Proteomes" id="UP000010798"/>
    </source>
</evidence>
<dbReference type="AlphaFoldDB" id="L0DGG3"/>
<reference evidence="2 3" key="1">
    <citation type="submission" date="2012-02" db="EMBL/GenBank/DDBJ databases">
        <title>Complete sequence of chromosome of Singulisphaera acidiphila DSM 18658.</title>
        <authorList>
            <consortium name="US DOE Joint Genome Institute (JGI-PGF)"/>
            <person name="Lucas S."/>
            <person name="Copeland A."/>
            <person name="Lapidus A."/>
            <person name="Glavina del Rio T."/>
            <person name="Dalin E."/>
            <person name="Tice H."/>
            <person name="Bruce D."/>
            <person name="Goodwin L."/>
            <person name="Pitluck S."/>
            <person name="Peters L."/>
            <person name="Ovchinnikova G."/>
            <person name="Chertkov O."/>
            <person name="Kyrpides N."/>
            <person name="Mavromatis K."/>
            <person name="Ivanova N."/>
            <person name="Brettin T."/>
            <person name="Detter J.C."/>
            <person name="Han C."/>
            <person name="Larimer F."/>
            <person name="Land M."/>
            <person name="Hauser L."/>
            <person name="Markowitz V."/>
            <person name="Cheng J.-F."/>
            <person name="Hugenholtz P."/>
            <person name="Woyke T."/>
            <person name="Wu D."/>
            <person name="Tindall B."/>
            <person name="Pomrenke H."/>
            <person name="Brambilla E."/>
            <person name="Klenk H.-P."/>
            <person name="Eisen J.A."/>
        </authorList>
    </citation>
    <scope>NUCLEOTIDE SEQUENCE [LARGE SCALE GENOMIC DNA]</scope>
    <source>
        <strain evidence="3">ATCC BAA-1392 / DSM 18658 / VKM B-2454 / MOB10</strain>
    </source>
</reference>
<accession>L0DGG3</accession>
<name>L0DGG3_SINAD</name>
<feature type="compositionally biased region" description="Polar residues" evidence="1">
    <location>
        <begin position="27"/>
        <end position="37"/>
    </location>
</feature>
<dbReference type="Proteomes" id="UP000010798">
    <property type="component" value="Chromosome"/>
</dbReference>
<dbReference type="eggNOG" id="COG1752">
    <property type="taxonomic scope" value="Bacteria"/>
</dbReference>
<protein>
    <submittedName>
        <fullName evidence="2">Uncharacterized protein</fullName>
    </submittedName>
</protein>
<dbReference type="RefSeq" id="WP_015247595.1">
    <property type="nucleotide sequence ID" value="NC_019892.1"/>
</dbReference>
<gene>
    <name evidence="2" type="ordered locus">Sinac_4270</name>
</gene>
<dbReference type="HOGENOM" id="CLU_2156670_0_0_0"/>